<evidence type="ECO:0000313" key="1">
    <source>
        <dbReference type="EMBL" id="GFR30746.1"/>
    </source>
</evidence>
<comment type="caution">
    <text evidence="1">The sequence shown here is derived from an EMBL/GenBank/DDBJ whole genome shotgun (WGS) entry which is preliminary data.</text>
</comment>
<evidence type="ECO:0000313" key="2">
    <source>
        <dbReference type="Proteomes" id="UP000887116"/>
    </source>
</evidence>
<dbReference type="Proteomes" id="UP000887116">
    <property type="component" value="Unassembled WGS sequence"/>
</dbReference>
<dbReference type="EMBL" id="BMAO01039340">
    <property type="protein sequence ID" value="GFR30746.1"/>
    <property type="molecule type" value="Genomic_DNA"/>
</dbReference>
<name>A0A8X6M1K8_TRICU</name>
<gene>
    <name evidence="1" type="ORF">TNCT_306971</name>
</gene>
<keyword evidence="2" id="KW-1185">Reference proteome</keyword>
<protein>
    <submittedName>
        <fullName evidence="1">Uncharacterized protein</fullName>
    </submittedName>
</protein>
<dbReference type="AlphaFoldDB" id="A0A8X6M1K8"/>
<organism evidence="1 2">
    <name type="scientific">Trichonephila clavata</name>
    <name type="common">Joro spider</name>
    <name type="synonym">Nephila clavata</name>
    <dbReference type="NCBI Taxonomy" id="2740835"/>
    <lineage>
        <taxon>Eukaryota</taxon>
        <taxon>Metazoa</taxon>
        <taxon>Ecdysozoa</taxon>
        <taxon>Arthropoda</taxon>
        <taxon>Chelicerata</taxon>
        <taxon>Arachnida</taxon>
        <taxon>Araneae</taxon>
        <taxon>Araneomorphae</taxon>
        <taxon>Entelegynae</taxon>
        <taxon>Araneoidea</taxon>
        <taxon>Nephilidae</taxon>
        <taxon>Trichonephila</taxon>
    </lineage>
</organism>
<proteinExistence type="predicted"/>
<accession>A0A8X6M1K8</accession>
<sequence>MRLHSYAVYLTCEWWNGSISVTPAPNRKTWDFLESFDLDNWTWSIHWLQDEDNMAKFYPFLSAVAAGHVTPANRLASGQKVQKKSRYQKELMTNHI</sequence>
<reference evidence="1" key="1">
    <citation type="submission" date="2020-07" db="EMBL/GenBank/DDBJ databases">
        <title>Multicomponent nature underlies the extraordinary mechanical properties of spider dragline silk.</title>
        <authorList>
            <person name="Kono N."/>
            <person name="Nakamura H."/>
            <person name="Mori M."/>
            <person name="Yoshida Y."/>
            <person name="Ohtoshi R."/>
            <person name="Malay A.D."/>
            <person name="Moran D.A.P."/>
            <person name="Tomita M."/>
            <person name="Numata K."/>
            <person name="Arakawa K."/>
        </authorList>
    </citation>
    <scope>NUCLEOTIDE SEQUENCE</scope>
</reference>